<evidence type="ECO:0000313" key="3">
    <source>
        <dbReference type="Proteomes" id="UP000264702"/>
    </source>
</evidence>
<evidence type="ECO:0000259" key="1">
    <source>
        <dbReference type="SMART" id="SM00382"/>
    </source>
</evidence>
<gene>
    <name evidence="2" type="ORF">D0Y96_12640</name>
</gene>
<name>A0A372IMW9_9BACT</name>
<dbReference type="GO" id="GO:0006260">
    <property type="term" value="P:DNA replication"/>
    <property type="evidence" value="ECO:0007669"/>
    <property type="project" value="TreeGrafter"/>
</dbReference>
<dbReference type="OrthoDB" id="9776217at2"/>
<dbReference type="InterPro" id="IPR027417">
    <property type="entry name" value="P-loop_NTPase"/>
</dbReference>
<evidence type="ECO:0000313" key="2">
    <source>
        <dbReference type="EMBL" id="RFU16244.1"/>
    </source>
</evidence>
<dbReference type="PANTHER" id="PTHR30050">
    <property type="entry name" value="CHROMOSOMAL REPLICATION INITIATOR PROTEIN DNAA"/>
    <property type="match status" value="1"/>
</dbReference>
<accession>A0A372IMW9</accession>
<reference evidence="2 3" key="1">
    <citation type="submission" date="2018-08" db="EMBL/GenBank/DDBJ databases">
        <title>Acidipila sp. 4G-K13, an acidobacterium isolated from forest soil.</title>
        <authorList>
            <person name="Gao Z.-H."/>
            <person name="Qiu L.-H."/>
        </authorList>
    </citation>
    <scope>NUCLEOTIDE SEQUENCE [LARGE SCALE GENOMIC DNA]</scope>
    <source>
        <strain evidence="2 3">4G-K13</strain>
    </source>
</reference>
<dbReference type="SMART" id="SM00382">
    <property type="entry name" value="AAA"/>
    <property type="match status" value="1"/>
</dbReference>
<dbReference type="PANTHER" id="PTHR30050:SF4">
    <property type="entry name" value="ATP-BINDING PROTEIN RV3427C IN INSERTION SEQUENCE-RELATED"/>
    <property type="match status" value="1"/>
</dbReference>
<dbReference type="AlphaFoldDB" id="A0A372IMW9"/>
<organism evidence="2 3">
    <name type="scientific">Paracidobacterium acidisoli</name>
    <dbReference type="NCBI Taxonomy" id="2303751"/>
    <lineage>
        <taxon>Bacteria</taxon>
        <taxon>Pseudomonadati</taxon>
        <taxon>Acidobacteriota</taxon>
        <taxon>Terriglobia</taxon>
        <taxon>Terriglobales</taxon>
        <taxon>Acidobacteriaceae</taxon>
        <taxon>Paracidobacterium</taxon>
    </lineage>
</organism>
<protein>
    <submittedName>
        <fullName evidence="2">DNA replication protein DnaC</fullName>
    </submittedName>
</protein>
<dbReference type="InterPro" id="IPR002611">
    <property type="entry name" value="IstB_ATP-bd"/>
</dbReference>
<dbReference type="GO" id="GO:0005524">
    <property type="term" value="F:ATP binding"/>
    <property type="evidence" value="ECO:0007669"/>
    <property type="project" value="InterPro"/>
</dbReference>
<dbReference type="Proteomes" id="UP000264702">
    <property type="component" value="Unassembled WGS sequence"/>
</dbReference>
<dbReference type="SUPFAM" id="SSF52540">
    <property type="entry name" value="P-loop containing nucleoside triphosphate hydrolases"/>
    <property type="match status" value="1"/>
</dbReference>
<feature type="domain" description="AAA+ ATPase" evidence="1">
    <location>
        <begin position="87"/>
        <end position="227"/>
    </location>
</feature>
<sequence length="258" mass="28841">MTEVCSRCDGIGMLIVQRPDGSRVAERCECRQEQRIARALSRARIPKRYEHCSLESYEANFPGSDRSLRAAHLMARRFVDGYPAVTEGHGLLLTGSIGIGKTHLAVGILQALVVEKAVQGLFCDYRELLKEIQNSYNPQVATTELEILRPVFDAEVLVLDELGAAKPTEWVWDTVAHILNTRYNDKRTTIITTNYADQQPGSTDGGNAASRTVRAAVREETLGDRIGERMRSRLAEMCVVVEMRGEDFRRTVGRARFG</sequence>
<dbReference type="InterPro" id="IPR003593">
    <property type="entry name" value="AAA+_ATPase"/>
</dbReference>
<dbReference type="Gene3D" id="3.40.50.300">
    <property type="entry name" value="P-loop containing nucleotide triphosphate hydrolases"/>
    <property type="match status" value="1"/>
</dbReference>
<dbReference type="EMBL" id="QVQT01000004">
    <property type="protein sequence ID" value="RFU16244.1"/>
    <property type="molecule type" value="Genomic_DNA"/>
</dbReference>
<proteinExistence type="predicted"/>
<comment type="caution">
    <text evidence="2">The sequence shown here is derived from an EMBL/GenBank/DDBJ whole genome shotgun (WGS) entry which is preliminary data.</text>
</comment>
<dbReference type="Pfam" id="PF01695">
    <property type="entry name" value="IstB_IS21"/>
    <property type="match status" value="1"/>
</dbReference>
<keyword evidence="3" id="KW-1185">Reference proteome</keyword>